<reference evidence="1 2" key="1">
    <citation type="journal article" date="2015" name="Microbes Environ.">
        <title>Distribution and evolution of nitrogen fixation genes in the phylum bacteroidetes.</title>
        <authorList>
            <person name="Inoue J."/>
            <person name="Oshima K."/>
            <person name="Suda W."/>
            <person name="Sakamoto M."/>
            <person name="Iino T."/>
            <person name="Noda S."/>
            <person name="Hongoh Y."/>
            <person name="Hattori M."/>
            <person name="Ohkuma M."/>
        </authorList>
    </citation>
    <scope>NUCLEOTIDE SEQUENCE [LARGE SCALE GENOMIC DNA]</scope>
    <source>
        <strain evidence="1 2">JCM 15093</strain>
    </source>
</reference>
<dbReference type="Gene3D" id="3.30.70.120">
    <property type="match status" value="1"/>
</dbReference>
<dbReference type="RefSeq" id="WP_226992586.1">
    <property type="nucleotide sequence ID" value="NZ_ATZI01000010.1"/>
</dbReference>
<keyword evidence="2" id="KW-1185">Reference proteome</keyword>
<proteinExistence type="predicted"/>
<gene>
    <name evidence="1" type="ORF">JCM15093_3314</name>
</gene>
<dbReference type="EMBL" id="BAJS01000035">
    <property type="protein sequence ID" value="GAK38021.1"/>
    <property type="molecule type" value="Genomic_DNA"/>
</dbReference>
<evidence type="ECO:0000313" key="1">
    <source>
        <dbReference type="EMBL" id="GAK38021.1"/>
    </source>
</evidence>
<dbReference type="InterPro" id="IPR015867">
    <property type="entry name" value="N-reg_PII/ATP_PRibTrfase_C"/>
</dbReference>
<dbReference type="AlphaFoldDB" id="A0A069D6S8"/>
<organism evidence="1 2">
    <name type="scientific">Bacteroides graminisolvens DSM 19988 = JCM 15093</name>
    <dbReference type="NCBI Taxonomy" id="1121097"/>
    <lineage>
        <taxon>Bacteria</taxon>
        <taxon>Pseudomonadati</taxon>
        <taxon>Bacteroidota</taxon>
        <taxon>Bacteroidia</taxon>
        <taxon>Bacteroidales</taxon>
        <taxon>Bacteroidaceae</taxon>
        <taxon>Bacteroides</taxon>
    </lineage>
</organism>
<dbReference type="SUPFAM" id="SSF54913">
    <property type="entry name" value="GlnB-like"/>
    <property type="match status" value="1"/>
</dbReference>
<dbReference type="Proteomes" id="UP000027601">
    <property type="component" value="Unassembled WGS sequence"/>
</dbReference>
<dbReference type="STRING" id="1121097.GCA_000428125_02399"/>
<protein>
    <recommendedName>
        <fullName evidence="3">Nitrogen regulatory protein P-II</fullName>
    </recommendedName>
</protein>
<name>A0A069D6S8_9BACE</name>
<evidence type="ECO:0008006" key="3">
    <source>
        <dbReference type="Google" id="ProtNLM"/>
    </source>
</evidence>
<evidence type="ECO:0000313" key="2">
    <source>
        <dbReference type="Proteomes" id="UP000027601"/>
    </source>
</evidence>
<accession>A0A069D6S8</accession>
<dbReference type="InterPro" id="IPR011322">
    <property type="entry name" value="N-reg_PII-like_a/b"/>
</dbReference>
<sequence>MMKLLVVLSIREIQDKVAKMLEKAGVEIFSVGDITGYKKRGYNVGWFGSDNGKTNSIVMFSFTSAESAHRAIEIIEECNECNQSRFPVRAYILNVDEFLKVE</sequence>
<dbReference type="eggNOG" id="ENOG5032JWU">
    <property type="taxonomic scope" value="Bacteria"/>
</dbReference>
<comment type="caution">
    <text evidence="1">The sequence shown here is derived from an EMBL/GenBank/DDBJ whole genome shotgun (WGS) entry which is preliminary data.</text>
</comment>